<feature type="domain" description="Cytoskeleton protein RodZ-like C-terminal" evidence="3">
    <location>
        <begin position="185"/>
        <end position="241"/>
    </location>
</feature>
<dbReference type="InterPro" id="IPR010982">
    <property type="entry name" value="Lambda_DNA-bd_dom_sf"/>
</dbReference>
<organism evidence="4 5">
    <name type="scientific">Pontixanthobacter gangjinensis</name>
    <dbReference type="NCBI Taxonomy" id="1028742"/>
    <lineage>
        <taxon>Bacteria</taxon>
        <taxon>Pseudomonadati</taxon>
        <taxon>Pseudomonadota</taxon>
        <taxon>Alphaproteobacteria</taxon>
        <taxon>Sphingomonadales</taxon>
        <taxon>Erythrobacteraceae</taxon>
        <taxon>Pontixanthobacter</taxon>
    </lineage>
</organism>
<dbReference type="RefSeq" id="WP_160598851.1">
    <property type="nucleotide sequence ID" value="NZ_WTYS01000001.1"/>
</dbReference>
<dbReference type="GO" id="GO:0003677">
    <property type="term" value="F:DNA binding"/>
    <property type="evidence" value="ECO:0007669"/>
    <property type="project" value="InterPro"/>
</dbReference>
<reference evidence="4 5" key="1">
    <citation type="submission" date="2019-12" db="EMBL/GenBank/DDBJ databases">
        <title>Genomic-based taxomic classification of the family Erythrobacteraceae.</title>
        <authorList>
            <person name="Xu L."/>
        </authorList>
    </citation>
    <scope>NUCLEOTIDE SEQUENCE [LARGE SCALE GENOMIC DNA]</scope>
    <source>
        <strain evidence="4 5">JCM 17802</strain>
    </source>
</reference>
<keyword evidence="2" id="KW-0812">Transmembrane</keyword>
<dbReference type="OrthoDB" id="9790252at2"/>
<name>A0A6I4SRR6_9SPHN</name>
<dbReference type="PANTHER" id="PTHR34475">
    <property type="match status" value="1"/>
</dbReference>
<evidence type="ECO:0000313" key="5">
    <source>
        <dbReference type="Proteomes" id="UP000468943"/>
    </source>
</evidence>
<dbReference type="Pfam" id="PF13413">
    <property type="entry name" value="HTH_25"/>
    <property type="match status" value="1"/>
</dbReference>
<accession>A0A6I4SRR6</accession>
<evidence type="ECO:0000313" key="4">
    <source>
        <dbReference type="EMBL" id="MXO57810.1"/>
    </source>
</evidence>
<dbReference type="Proteomes" id="UP000468943">
    <property type="component" value="Unassembled WGS sequence"/>
</dbReference>
<dbReference type="AlphaFoldDB" id="A0A6I4SRR6"/>
<dbReference type="EMBL" id="WTYS01000001">
    <property type="protein sequence ID" value="MXO57810.1"/>
    <property type="molecule type" value="Genomic_DNA"/>
</dbReference>
<dbReference type="Gene3D" id="1.10.260.40">
    <property type="entry name" value="lambda repressor-like DNA-binding domains"/>
    <property type="match status" value="1"/>
</dbReference>
<dbReference type="PANTHER" id="PTHR34475:SF1">
    <property type="entry name" value="CYTOSKELETON PROTEIN RODZ"/>
    <property type="match status" value="1"/>
</dbReference>
<protein>
    <submittedName>
        <fullName evidence="4">DUF4115 domain-containing protein</fullName>
    </submittedName>
</protein>
<sequence length="281" mass="30090">MSDEIEESVDQLPLDGAGQRLLRARKDAGKSIDQIAAETRIPIRHLQVIEDGNFAALPARTYAVGFSRTYAKAVGLDEIEIADQVRSELAANNDYENERPARFEPGDPARIPSRGLAWFSAFAVLLLVAGAFAFFRGYFIPGSGPGSIVEPTEVSEETVTGGDGADIVTSSSKPTGEVVFTSLADGVWVKFYDQDGERLMEREMAKGEKYSVPSDSQGPQIWTGQPEALMVSIGGTSIGNLSDESEILRDLPVTADALIARAEESETAADGEAGEVADETN</sequence>
<comment type="caution">
    <text evidence="4">The sequence shown here is derived from an EMBL/GenBank/DDBJ whole genome shotgun (WGS) entry which is preliminary data.</text>
</comment>
<proteinExistence type="predicted"/>
<feature type="transmembrane region" description="Helical" evidence="2">
    <location>
        <begin position="116"/>
        <end position="139"/>
    </location>
</feature>
<dbReference type="InterPro" id="IPR050400">
    <property type="entry name" value="Bact_Cytoskel_RodZ"/>
</dbReference>
<dbReference type="InterPro" id="IPR025194">
    <property type="entry name" value="RodZ-like_C"/>
</dbReference>
<feature type="compositionally biased region" description="Acidic residues" evidence="1">
    <location>
        <begin position="265"/>
        <end position="281"/>
    </location>
</feature>
<keyword evidence="2" id="KW-0472">Membrane</keyword>
<evidence type="ECO:0000256" key="2">
    <source>
        <dbReference type="SAM" id="Phobius"/>
    </source>
</evidence>
<feature type="region of interest" description="Disordered" evidence="1">
    <location>
        <begin position="262"/>
        <end position="281"/>
    </location>
</feature>
<gene>
    <name evidence="4" type="ORF">GRI36_13080</name>
</gene>
<keyword evidence="5" id="KW-1185">Reference proteome</keyword>
<dbReference type="Pfam" id="PF13464">
    <property type="entry name" value="RodZ_C"/>
    <property type="match status" value="1"/>
</dbReference>
<evidence type="ECO:0000256" key="1">
    <source>
        <dbReference type="SAM" id="MobiDB-lite"/>
    </source>
</evidence>
<keyword evidence="2" id="KW-1133">Transmembrane helix</keyword>
<evidence type="ECO:0000259" key="3">
    <source>
        <dbReference type="Pfam" id="PF13464"/>
    </source>
</evidence>